<evidence type="ECO:0000313" key="2">
    <source>
        <dbReference type="Proteomes" id="UP000256970"/>
    </source>
</evidence>
<sequence length="76" mass="8568">MGWISFVLTQTLVTSVTLGAMKRQGVIQLNTNSIKNDTARYCLVKLVDFGEDVCIFGEKFVVGLTEEIERAKKERK</sequence>
<name>A0A383W5Q5_TETOB</name>
<reference evidence="1 2" key="1">
    <citation type="submission" date="2016-10" db="EMBL/GenBank/DDBJ databases">
        <authorList>
            <person name="Cai Z."/>
        </authorList>
    </citation>
    <scope>NUCLEOTIDE SEQUENCE [LARGE SCALE GENOMIC DNA]</scope>
</reference>
<dbReference type="Proteomes" id="UP000256970">
    <property type="component" value="Unassembled WGS sequence"/>
</dbReference>
<keyword evidence="2" id="KW-1185">Reference proteome</keyword>
<gene>
    <name evidence="1" type="ORF">BQ4739_LOCUS12537</name>
</gene>
<dbReference type="AlphaFoldDB" id="A0A383W5Q5"/>
<dbReference type="EMBL" id="FNXT01001128">
    <property type="protein sequence ID" value="SZX72354.1"/>
    <property type="molecule type" value="Genomic_DNA"/>
</dbReference>
<protein>
    <submittedName>
        <fullName evidence="1">Uncharacterized protein</fullName>
    </submittedName>
</protein>
<accession>A0A383W5Q5</accession>
<evidence type="ECO:0000313" key="1">
    <source>
        <dbReference type="EMBL" id="SZX72354.1"/>
    </source>
</evidence>
<organism evidence="1 2">
    <name type="scientific">Tetradesmus obliquus</name>
    <name type="common">Green alga</name>
    <name type="synonym">Acutodesmus obliquus</name>
    <dbReference type="NCBI Taxonomy" id="3088"/>
    <lineage>
        <taxon>Eukaryota</taxon>
        <taxon>Viridiplantae</taxon>
        <taxon>Chlorophyta</taxon>
        <taxon>core chlorophytes</taxon>
        <taxon>Chlorophyceae</taxon>
        <taxon>CS clade</taxon>
        <taxon>Sphaeropleales</taxon>
        <taxon>Scenedesmaceae</taxon>
        <taxon>Tetradesmus</taxon>
    </lineage>
</organism>
<proteinExistence type="predicted"/>